<organism evidence="2 3">
    <name type="scientific">Xanthomonas melonis</name>
    <dbReference type="NCBI Taxonomy" id="56456"/>
    <lineage>
        <taxon>Bacteria</taxon>
        <taxon>Pseudomonadati</taxon>
        <taxon>Pseudomonadota</taxon>
        <taxon>Gammaproteobacteria</taxon>
        <taxon>Lysobacterales</taxon>
        <taxon>Lysobacteraceae</taxon>
        <taxon>Xanthomonas</taxon>
    </lineage>
</organism>
<dbReference type="Gene3D" id="1.20.1440.60">
    <property type="entry name" value="23S rRNA-intervening sequence"/>
    <property type="match status" value="1"/>
</dbReference>
<dbReference type="Proteomes" id="UP000239865">
    <property type="component" value="Unassembled WGS sequence"/>
</dbReference>
<accession>A0A2S7DEP3</accession>
<proteinExistence type="predicted"/>
<evidence type="ECO:0000313" key="3">
    <source>
        <dbReference type="Proteomes" id="UP000239865"/>
    </source>
</evidence>
<evidence type="ECO:0000313" key="2">
    <source>
        <dbReference type="EMBL" id="PPU72282.1"/>
    </source>
</evidence>
<gene>
    <name evidence="2" type="ORF">XmelCFBP4644_12455</name>
</gene>
<dbReference type="InterPro" id="IPR036583">
    <property type="entry name" value="23S_rRNA_IVS_sf"/>
</dbReference>
<evidence type="ECO:0008006" key="4">
    <source>
        <dbReference type="Google" id="ProtNLM"/>
    </source>
</evidence>
<feature type="region of interest" description="Disordered" evidence="1">
    <location>
        <begin position="108"/>
        <end position="147"/>
    </location>
</feature>
<evidence type="ECO:0000256" key="1">
    <source>
        <dbReference type="SAM" id="MobiDB-lite"/>
    </source>
</evidence>
<comment type="caution">
    <text evidence="2">The sequence shown here is derived from an EMBL/GenBank/DDBJ whole genome shotgun (WGS) entry which is preliminary data.</text>
</comment>
<dbReference type="RefSeq" id="WP_104587540.1">
    <property type="nucleotide sequence ID" value="NZ_JAJGQH010000008.1"/>
</dbReference>
<name>A0A2S7DEP3_9XANT</name>
<dbReference type="AlphaFoldDB" id="A0A2S7DEP3"/>
<protein>
    <recommendedName>
        <fullName evidence="4">Four helix bundle protein</fullName>
    </recommendedName>
</protein>
<reference evidence="2 3" key="1">
    <citation type="submission" date="2016-08" db="EMBL/GenBank/DDBJ databases">
        <authorList>
            <person name="Seilhamer J.J."/>
        </authorList>
    </citation>
    <scope>NUCLEOTIDE SEQUENCE [LARGE SCALE GENOMIC DNA]</scope>
    <source>
        <strain evidence="2 3">CFBP4644</strain>
    </source>
</reference>
<dbReference type="SUPFAM" id="SSF158446">
    <property type="entry name" value="IVS-encoded protein-like"/>
    <property type="match status" value="1"/>
</dbReference>
<feature type="compositionally biased region" description="Polar residues" evidence="1">
    <location>
        <begin position="137"/>
        <end position="147"/>
    </location>
</feature>
<sequence>MTSRFQPPPIIKACERLLVEIEQCVRRFVRYHRYAIGTDLRKQAMAVYRNANRAWRDRENQAKWVRQLVWDIDELKQYLQTAKLLNACSSFRQFEVLARLAEQLGAQAGGWHRQQQTPKVQNAPAREGFAQRDQKLSTHAASAGANS</sequence>
<dbReference type="OrthoDB" id="5525116at2"/>
<dbReference type="CDD" id="cd16376">
    <property type="entry name" value="Avd_like"/>
    <property type="match status" value="1"/>
</dbReference>
<dbReference type="EMBL" id="MDEH01000006">
    <property type="protein sequence ID" value="PPU72282.1"/>
    <property type="molecule type" value="Genomic_DNA"/>
</dbReference>
<dbReference type="InterPro" id="IPR055360">
    <property type="entry name" value="bAvd"/>
</dbReference>